<dbReference type="AlphaFoldDB" id="A0AA41QAL8"/>
<proteinExistence type="predicted"/>
<keyword evidence="1 3" id="KW-0808">Transferase</keyword>
<sequence length="220" mass="21897">MDDLAFDAVILAGGRASRLGGTPKPGLRTDGGSLLDRALGAAEGARRVAVVGPEDLRPGLADRVVTTREDPPFGGPVAGLAAGLAALPDAGAAPWVLVLAVDVPRAAAAVPLLLRAVAQEPQAPPGAHLTSAGRAQWLVGLYRRGVLVERLNALRAETGGVHGASVRGLVGGLAFLEVPDPGGLADDVDTWADAARLGVAAPDAAPGAASDTASDTVEDA</sequence>
<reference evidence="3" key="1">
    <citation type="submission" date="2022-01" db="EMBL/GenBank/DDBJ databases">
        <title>Antribacter sp. nov., isolated from Guizhou of China.</title>
        <authorList>
            <person name="Chengliang C."/>
            <person name="Ya Z."/>
        </authorList>
    </citation>
    <scope>NUCLEOTIDE SEQUENCE</scope>
    <source>
        <strain evidence="3">KLBMP 9083</strain>
    </source>
</reference>
<feature type="domain" description="MobA-like NTP transferase" evidence="2">
    <location>
        <begin position="8"/>
        <end position="160"/>
    </location>
</feature>
<dbReference type="GO" id="GO:0016779">
    <property type="term" value="F:nucleotidyltransferase activity"/>
    <property type="evidence" value="ECO:0007669"/>
    <property type="project" value="TreeGrafter"/>
</dbReference>
<dbReference type="SUPFAM" id="SSF53448">
    <property type="entry name" value="Nucleotide-diphospho-sugar transferases"/>
    <property type="match status" value="1"/>
</dbReference>
<dbReference type="Gene3D" id="3.90.550.10">
    <property type="entry name" value="Spore Coat Polysaccharide Biosynthesis Protein SpsA, Chain A"/>
    <property type="match status" value="1"/>
</dbReference>
<organism evidence="3 4">
    <name type="scientific">Antribacter soli</name>
    <dbReference type="NCBI Taxonomy" id="2910976"/>
    <lineage>
        <taxon>Bacteria</taxon>
        <taxon>Bacillati</taxon>
        <taxon>Actinomycetota</taxon>
        <taxon>Actinomycetes</taxon>
        <taxon>Micrococcales</taxon>
        <taxon>Promicromonosporaceae</taxon>
        <taxon>Antribacter</taxon>
    </lineage>
</organism>
<evidence type="ECO:0000313" key="3">
    <source>
        <dbReference type="EMBL" id="MCF4119591.1"/>
    </source>
</evidence>
<evidence type="ECO:0000259" key="2">
    <source>
        <dbReference type="Pfam" id="PF12804"/>
    </source>
</evidence>
<dbReference type="PANTHER" id="PTHR19136">
    <property type="entry name" value="MOLYBDENUM COFACTOR GUANYLYLTRANSFERASE"/>
    <property type="match status" value="1"/>
</dbReference>
<dbReference type="InterPro" id="IPR025877">
    <property type="entry name" value="MobA-like_NTP_Trfase"/>
</dbReference>
<gene>
    <name evidence="3" type="ORF">L1785_01190</name>
</gene>
<dbReference type="Pfam" id="PF12804">
    <property type="entry name" value="NTP_transf_3"/>
    <property type="match status" value="1"/>
</dbReference>
<protein>
    <submittedName>
        <fullName evidence="3">NTP transferase domain-containing protein</fullName>
    </submittedName>
</protein>
<comment type="caution">
    <text evidence="3">The sequence shown here is derived from an EMBL/GenBank/DDBJ whole genome shotgun (WGS) entry which is preliminary data.</text>
</comment>
<accession>A0AA41QAL8</accession>
<dbReference type="EMBL" id="JAKGSG010000005">
    <property type="protein sequence ID" value="MCF4119591.1"/>
    <property type="molecule type" value="Genomic_DNA"/>
</dbReference>
<dbReference type="Proteomes" id="UP001165405">
    <property type="component" value="Unassembled WGS sequence"/>
</dbReference>
<evidence type="ECO:0000256" key="1">
    <source>
        <dbReference type="ARBA" id="ARBA00022679"/>
    </source>
</evidence>
<dbReference type="RefSeq" id="WP_236087280.1">
    <property type="nucleotide sequence ID" value="NZ_JAKGSG010000005.1"/>
</dbReference>
<keyword evidence="4" id="KW-1185">Reference proteome</keyword>
<evidence type="ECO:0000313" key="4">
    <source>
        <dbReference type="Proteomes" id="UP001165405"/>
    </source>
</evidence>
<name>A0AA41QAL8_9MICO</name>
<dbReference type="PANTHER" id="PTHR19136:SF81">
    <property type="entry name" value="MOLYBDENUM COFACTOR GUANYLYLTRANSFERASE"/>
    <property type="match status" value="1"/>
</dbReference>
<dbReference type="InterPro" id="IPR029044">
    <property type="entry name" value="Nucleotide-diphossugar_trans"/>
</dbReference>